<accession>A0A7S3N7J3</accession>
<dbReference type="AlphaFoldDB" id="A0A7S3N7J3"/>
<name>A0A7S3N7J3_9SPIT</name>
<feature type="region of interest" description="Disordered" evidence="1">
    <location>
        <begin position="1"/>
        <end position="58"/>
    </location>
</feature>
<gene>
    <name evidence="2" type="ORF">EHAR0213_LOCUS4863</name>
</gene>
<evidence type="ECO:0000256" key="1">
    <source>
        <dbReference type="SAM" id="MobiDB-lite"/>
    </source>
</evidence>
<protein>
    <submittedName>
        <fullName evidence="2">Uncharacterized protein</fullName>
    </submittedName>
</protein>
<reference evidence="2" key="1">
    <citation type="submission" date="2021-01" db="EMBL/GenBank/DDBJ databases">
        <authorList>
            <person name="Corre E."/>
            <person name="Pelletier E."/>
            <person name="Niang G."/>
            <person name="Scheremetjew M."/>
            <person name="Finn R."/>
            <person name="Kale V."/>
            <person name="Holt S."/>
            <person name="Cochrane G."/>
            <person name="Meng A."/>
            <person name="Brown T."/>
            <person name="Cohen L."/>
        </authorList>
    </citation>
    <scope>NUCLEOTIDE SEQUENCE</scope>
    <source>
        <strain evidence="2">FSP1.4</strain>
    </source>
</reference>
<evidence type="ECO:0000313" key="2">
    <source>
        <dbReference type="EMBL" id="CAE0345953.1"/>
    </source>
</evidence>
<feature type="compositionally biased region" description="Basic residues" evidence="1">
    <location>
        <begin position="38"/>
        <end position="49"/>
    </location>
</feature>
<proteinExistence type="predicted"/>
<dbReference type="EMBL" id="HBII01011328">
    <property type="protein sequence ID" value="CAE0345953.1"/>
    <property type="molecule type" value="Transcribed_RNA"/>
</dbReference>
<sequence>MVKKMHEDSDSDSAPEEVGISHSKKLFQKQNQQVQAKSVKRSAARRKTQTNRAKANNAIEEDDLETILATKLDDRAFEKLQTMLDKFGESKSQKIKETLASKRDMFVKSTAKEKKRYAPLALKKDPKTRFIIDNNKTRKIISKASKSISEFKAQQFYSGRLERTSLNKLLNKN</sequence>
<organism evidence="2">
    <name type="scientific">Euplotes harpa</name>
    <dbReference type="NCBI Taxonomy" id="151035"/>
    <lineage>
        <taxon>Eukaryota</taxon>
        <taxon>Sar</taxon>
        <taxon>Alveolata</taxon>
        <taxon>Ciliophora</taxon>
        <taxon>Intramacronucleata</taxon>
        <taxon>Spirotrichea</taxon>
        <taxon>Hypotrichia</taxon>
        <taxon>Euplotida</taxon>
        <taxon>Euplotidae</taxon>
        <taxon>Euplotes</taxon>
    </lineage>
</organism>